<keyword evidence="2" id="KW-0378">Hydrolase</keyword>
<gene>
    <name evidence="2" type="primary">tsnB</name>
</gene>
<protein>
    <submittedName>
        <fullName evidence="2">Epoxide hydrolase</fullName>
    </submittedName>
</protein>
<evidence type="ECO:0000313" key="2">
    <source>
        <dbReference type="EMBL" id="ACR50776.1"/>
    </source>
</evidence>
<dbReference type="Gene3D" id="3.10.450.50">
    <property type="match status" value="1"/>
</dbReference>
<dbReference type="SUPFAM" id="SSF54427">
    <property type="entry name" value="NTF2-like"/>
    <property type="match status" value="1"/>
</dbReference>
<feature type="domain" description="SnoaL-like" evidence="1">
    <location>
        <begin position="13"/>
        <end position="117"/>
    </location>
</feature>
<dbReference type="InterPro" id="IPR037401">
    <property type="entry name" value="SnoaL-like"/>
</dbReference>
<evidence type="ECO:0000259" key="1">
    <source>
        <dbReference type="Pfam" id="PF12680"/>
    </source>
</evidence>
<proteinExistence type="predicted"/>
<dbReference type="EMBL" id="FJ462704">
    <property type="protein sequence ID" value="ACR50776.1"/>
    <property type="molecule type" value="Genomic_DNA"/>
</dbReference>
<dbReference type="AlphaFoldDB" id="D7F1M3"/>
<dbReference type="InterPro" id="IPR032710">
    <property type="entry name" value="NTF2-like_dom_sf"/>
</dbReference>
<name>D7F1M3_9ACTN</name>
<dbReference type="Pfam" id="PF12680">
    <property type="entry name" value="SnoaL_2"/>
    <property type="match status" value="1"/>
</dbReference>
<reference evidence="2" key="1">
    <citation type="submission" date="2008-11" db="EMBL/GenBank/DDBJ databases">
        <title>Different origins of the tetronate ring in near mirror-image antibiotics:evidence for convergent evolution?</title>
        <authorList>
            <person name="Demydchuk Y.A."/>
            <person name="Sun Y."/>
            <person name="Leadlay P.F."/>
        </authorList>
    </citation>
    <scope>NUCLEOTIDE SEQUENCE</scope>
    <source>
        <strain evidence="2">NCIMB 11426</strain>
    </source>
</reference>
<organism evidence="2">
    <name type="scientific">Streptomyces longisporoflavus</name>
    <dbReference type="NCBI Taxonomy" id="28044"/>
    <lineage>
        <taxon>Bacteria</taxon>
        <taxon>Bacillati</taxon>
        <taxon>Actinomycetota</taxon>
        <taxon>Actinomycetes</taxon>
        <taxon>Kitasatosporales</taxon>
        <taxon>Streptomycetaceae</taxon>
        <taxon>Streptomyces</taxon>
    </lineage>
</organism>
<accession>D7F1M3</accession>
<sequence length="139" mass="14816">MPDEAERKKVALEYCHRLNAGDVDGALALFSPEIRYEDPVGSGTLTGLTALREHLARAVASRVLETPGVPVASLDDEHVLLPATAELDDARLPAGSRLTVAFIALLRVGADGLIREMRLFWGRTDTSVTPAASAAQGVR</sequence>
<dbReference type="GO" id="GO:0016787">
    <property type="term" value="F:hydrolase activity"/>
    <property type="evidence" value="ECO:0007669"/>
    <property type="project" value="UniProtKB-KW"/>
</dbReference>